<dbReference type="KEGG" id="efr:EFREU_v1c02130"/>
<keyword evidence="4" id="KW-1185">Reference proteome</keyword>
<evidence type="ECO:0000256" key="1">
    <source>
        <dbReference type="ARBA" id="ARBA00007768"/>
    </source>
</evidence>
<name>A0A2K8NQX2_9MOLU</name>
<proteinExistence type="inferred from homology"/>
<dbReference type="OrthoDB" id="9815677at2"/>
<dbReference type="Gene3D" id="3.20.20.380">
    <property type="entry name" value="Copper homeostasis (CutC) domain"/>
    <property type="match status" value="1"/>
</dbReference>
<dbReference type="PANTHER" id="PTHR12598">
    <property type="entry name" value="COPPER HOMEOSTASIS PROTEIN CUTC"/>
    <property type="match status" value="1"/>
</dbReference>
<dbReference type="InterPro" id="IPR036822">
    <property type="entry name" value="CutC-like_dom_sf"/>
</dbReference>
<reference evidence="3 4" key="1">
    <citation type="submission" date="2017-11" db="EMBL/GenBank/DDBJ databases">
        <title>Genome sequence of Entomoplasma freundtii BARC 318 (ATCC 51999).</title>
        <authorList>
            <person name="Lo W.-S."/>
            <person name="Gasparich G.E."/>
            <person name="Kuo C.-H."/>
        </authorList>
    </citation>
    <scope>NUCLEOTIDE SEQUENCE [LARGE SCALE GENOMIC DNA]</scope>
    <source>
        <strain evidence="3 4">BARC 318</strain>
    </source>
</reference>
<evidence type="ECO:0000313" key="3">
    <source>
        <dbReference type="EMBL" id="ATZ16240.1"/>
    </source>
</evidence>
<dbReference type="InterPro" id="IPR005627">
    <property type="entry name" value="CutC-like"/>
</dbReference>
<dbReference type="SUPFAM" id="SSF110395">
    <property type="entry name" value="CutC-like"/>
    <property type="match status" value="1"/>
</dbReference>
<evidence type="ECO:0000256" key="2">
    <source>
        <dbReference type="ARBA" id="ARBA00019014"/>
    </source>
</evidence>
<gene>
    <name evidence="3" type="primary">cutC</name>
    <name evidence="3" type="ORF">EFREU_v1c02130</name>
</gene>
<dbReference type="AlphaFoldDB" id="A0A2K8NQX2"/>
<dbReference type="EMBL" id="CP024962">
    <property type="protein sequence ID" value="ATZ16240.1"/>
    <property type="molecule type" value="Genomic_DNA"/>
</dbReference>
<dbReference type="Proteomes" id="UP000232222">
    <property type="component" value="Chromosome"/>
</dbReference>
<dbReference type="RefSeq" id="WP_100609195.1">
    <property type="nucleotide sequence ID" value="NZ_CP024962.1"/>
</dbReference>
<evidence type="ECO:0000313" key="4">
    <source>
        <dbReference type="Proteomes" id="UP000232222"/>
    </source>
</evidence>
<dbReference type="Pfam" id="PF03932">
    <property type="entry name" value="CutC"/>
    <property type="match status" value="1"/>
</dbReference>
<accession>A0A2K8NQX2</accession>
<organism evidence="3 4">
    <name type="scientific">Entomoplasma freundtii</name>
    <dbReference type="NCBI Taxonomy" id="74700"/>
    <lineage>
        <taxon>Bacteria</taxon>
        <taxon>Bacillati</taxon>
        <taxon>Mycoplasmatota</taxon>
        <taxon>Mollicutes</taxon>
        <taxon>Entomoplasmatales</taxon>
        <taxon>Entomoplasmataceae</taxon>
        <taxon>Entomoplasma</taxon>
    </lineage>
</organism>
<protein>
    <recommendedName>
        <fullName evidence="2">Copper homeostasis protein cutC homolog</fullName>
    </recommendedName>
</protein>
<comment type="similarity">
    <text evidence="1">Belongs to the CutC family.</text>
</comment>
<dbReference type="PANTHER" id="PTHR12598:SF0">
    <property type="entry name" value="COPPER HOMEOSTASIS PROTEIN CUTC HOMOLOG"/>
    <property type="match status" value="1"/>
</dbReference>
<sequence>MKLEVIAKSLDDIILINQSKADRVEYCRDLEVGGLTPSHADIKAVTALAKVPVNVMVRPHDQGYVYTEEEFQQILNDIDFIANETKAAGIVLGFLTPDGEVDFNRLQQAVTHAKDKTVTFHRAFQEVKNQLEALPKMEALGIHCILTSGRENINESLSFLKTLTDSTKINILGGGGVNFANIGQVKGVVDEIHVGTAIREANNWEAPISITKINELKACLEN</sequence>
<dbReference type="GO" id="GO:0005507">
    <property type="term" value="F:copper ion binding"/>
    <property type="evidence" value="ECO:0007669"/>
    <property type="project" value="TreeGrafter"/>
</dbReference>